<dbReference type="Pfam" id="PF19413">
    <property type="entry name" value="YaiO"/>
    <property type="match status" value="1"/>
</dbReference>
<protein>
    <recommendedName>
        <fullName evidence="1">YaiO beta-barrel domain-containing protein</fullName>
    </recommendedName>
</protein>
<gene>
    <name evidence="2" type="ORF">EM308_09575</name>
</gene>
<dbReference type="Proteomes" id="UP000175968">
    <property type="component" value="Chromosome"/>
</dbReference>
<dbReference type="NCBIfam" id="TIGR04390">
    <property type="entry name" value="OMP_YaiO_dom"/>
    <property type="match status" value="1"/>
</dbReference>
<sequence length="421" mass="47933">MIQRTVNKLSLILLILCFAQIYGQQKEFKGDPDVSFATARNMAFNNQRKQAQDTLQFILTKYPDYHDVRSFLATTYSWDGDYKKAKKEFDYILKKEETNKSAWLGTIQNELWASSPYIALDLSEKALKYYPNDSEILLLKASALEKTNNPTEADKTVLQVLSKEPNNQKAIEYKNALNKKLNLNNIGINLATDLYSSIYDPMYYSTIKYGRETKYGSITAKVNLNRRFEENGVQYEVDLYPKITKGLYGYLNAGFSNSSLFPESKYGAELFKSLPKGLEVSLGFRSLMYSTTTNIFTGSLTWYTGNNYWSLRSYVTPSDTGTSLSGALTYRLYRKDADNYFSAAIGAGYSPEINQFSNNGDQVAIFNLKSQKANIGYNFTTTNNKNVIGLQSGITHQEIVFDPGNYVMIYFLAVSWELRFK</sequence>
<dbReference type="Gene3D" id="1.25.40.10">
    <property type="entry name" value="Tetratricopeptide repeat domain"/>
    <property type="match status" value="1"/>
</dbReference>
<dbReference type="RefSeq" id="WP_035641049.1">
    <property type="nucleotide sequence ID" value="NZ_CP017479.1"/>
</dbReference>
<dbReference type="SUPFAM" id="SSF48452">
    <property type="entry name" value="TPR-like"/>
    <property type="match status" value="1"/>
</dbReference>
<dbReference type="KEGG" id="fgl:EM308_09575"/>
<accession>A0AAC9N720</accession>
<reference evidence="2 3" key="1">
    <citation type="submission" date="2016-10" db="EMBL/GenBank/DDBJ databases">
        <title>Flavobacterium gilvum sp. nov., isolated from stream water.</title>
        <authorList>
            <person name="Shin S.-K."/>
            <person name="Cho Y.-J."/>
            <person name="Yi H."/>
        </authorList>
    </citation>
    <scope>NUCLEOTIDE SEQUENCE [LARGE SCALE GENOMIC DNA]</scope>
    <source>
        <strain evidence="2 3">EM1308</strain>
    </source>
</reference>
<evidence type="ECO:0000259" key="1">
    <source>
        <dbReference type="Pfam" id="PF19413"/>
    </source>
</evidence>
<dbReference type="EMBL" id="CP017479">
    <property type="protein sequence ID" value="AOW09733.1"/>
    <property type="molecule type" value="Genomic_DNA"/>
</dbReference>
<dbReference type="AlphaFoldDB" id="A0AAC9N720"/>
<feature type="domain" description="YaiO beta-barrel" evidence="1">
    <location>
        <begin position="184"/>
        <end position="352"/>
    </location>
</feature>
<dbReference type="InterPro" id="IPR030887">
    <property type="entry name" value="Beta-barrel_YaiO"/>
</dbReference>
<keyword evidence="3" id="KW-1185">Reference proteome</keyword>
<dbReference type="InterPro" id="IPR011990">
    <property type="entry name" value="TPR-like_helical_dom_sf"/>
</dbReference>
<evidence type="ECO:0000313" key="2">
    <source>
        <dbReference type="EMBL" id="AOW09733.1"/>
    </source>
</evidence>
<organism evidence="2 3">
    <name type="scientific">Flavobacterium gilvum</name>
    <dbReference type="NCBI Taxonomy" id="1492737"/>
    <lineage>
        <taxon>Bacteria</taxon>
        <taxon>Pseudomonadati</taxon>
        <taxon>Bacteroidota</taxon>
        <taxon>Flavobacteriia</taxon>
        <taxon>Flavobacteriales</taxon>
        <taxon>Flavobacteriaceae</taxon>
        <taxon>Flavobacterium</taxon>
    </lineage>
</organism>
<evidence type="ECO:0000313" key="3">
    <source>
        <dbReference type="Proteomes" id="UP000175968"/>
    </source>
</evidence>
<proteinExistence type="predicted"/>
<name>A0AAC9N720_9FLAO</name>